<dbReference type="Pfam" id="PF07685">
    <property type="entry name" value="GATase_3"/>
    <property type="match status" value="1"/>
</dbReference>
<dbReference type="InterPro" id="IPR027417">
    <property type="entry name" value="P-loop_NTPase"/>
</dbReference>
<dbReference type="InterPro" id="IPR004459">
    <property type="entry name" value="CobQ_synth"/>
</dbReference>
<dbReference type="Pfam" id="PF01656">
    <property type="entry name" value="CbiA"/>
    <property type="match status" value="1"/>
</dbReference>
<dbReference type="InterPro" id="IPR047045">
    <property type="entry name" value="CobQ_N"/>
</dbReference>
<evidence type="ECO:0000256" key="2">
    <source>
        <dbReference type="ARBA" id="ARBA00022573"/>
    </source>
</evidence>
<dbReference type="Proteomes" id="UP000705867">
    <property type="component" value="Unassembled WGS sequence"/>
</dbReference>
<reference evidence="7" key="2">
    <citation type="submission" date="2021-08" db="EMBL/GenBank/DDBJ databases">
        <authorList>
            <person name="Dalcin Martins P."/>
        </authorList>
    </citation>
    <scope>NUCLEOTIDE SEQUENCE</scope>
    <source>
        <strain evidence="7">MAG_39</strain>
    </source>
</reference>
<protein>
    <recommendedName>
        <fullName evidence="4">Cobyric acid synthase</fullName>
    </recommendedName>
</protein>
<dbReference type="InterPro" id="IPR033949">
    <property type="entry name" value="CobQ_GATase1"/>
</dbReference>
<dbReference type="CDD" id="cd05389">
    <property type="entry name" value="CobQ_N"/>
    <property type="match status" value="1"/>
</dbReference>
<evidence type="ECO:0000256" key="3">
    <source>
        <dbReference type="ARBA" id="ARBA00022962"/>
    </source>
</evidence>
<dbReference type="GO" id="GO:0009236">
    <property type="term" value="P:cobalamin biosynthetic process"/>
    <property type="evidence" value="ECO:0007669"/>
    <property type="project" value="UniProtKB-UniRule"/>
</dbReference>
<feature type="domain" description="CobB/CobQ-like glutamine amidotransferase" evidence="6">
    <location>
        <begin position="254"/>
        <end position="449"/>
    </location>
</feature>
<dbReference type="SUPFAM" id="SSF52317">
    <property type="entry name" value="Class I glutamine amidotransferase-like"/>
    <property type="match status" value="1"/>
</dbReference>
<dbReference type="InterPro" id="IPR011698">
    <property type="entry name" value="GATase_3"/>
</dbReference>
<dbReference type="CDD" id="cd01750">
    <property type="entry name" value="GATase1_CobQ"/>
    <property type="match status" value="1"/>
</dbReference>
<evidence type="ECO:0000256" key="4">
    <source>
        <dbReference type="HAMAP-Rule" id="MF_00028"/>
    </source>
</evidence>
<evidence type="ECO:0000313" key="8">
    <source>
        <dbReference type="Proteomes" id="UP000705867"/>
    </source>
</evidence>
<feature type="domain" description="CobQ/CobB/MinD/ParA nucleotide binding" evidence="5">
    <location>
        <begin position="5"/>
        <end position="234"/>
    </location>
</feature>
<feature type="active site" description="Nucleophile" evidence="4">
    <location>
        <position position="333"/>
    </location>
</feature>
<dbReference type="EMBL" id="JAIOIV010000147">
    <property type="protein sequence ID" value="MBZ0158262.1"/>
    <property type="molecule type" value="Genomic_DNA"/>
</dbReference>
<dbReference type="Gene3D" id="3.40.50.300">
    <property type="entry name" value="P-loop containing nucleotide triphosphate hydrolases"/>
    <property type="match status" value="1"/>
</dbReference>
<dbReference type="Gene3D" id="3.40.50.880">
    <property type="match status" value="1"/>
</dbReference>
<evidence type="ECO:0000259" key="6">
    <source>
        <dbReference type="Pfam" id="PF07685"/>
    </source>
</evidence>
<organism evidence="7 8">
    <name type="scientific">Candidatus Nitrobium versatile</name>
    <dbReference type="NCBI Taxonomy" id="2884831"/>
    <lineage>
        <taxon>Bacteria</taxon>
        <taxon>Pseudomonadati</taxon>
        <taxon>Nitrospirota</taxon>
        <taxon>Nitrospiria</taxon>
        <taxon>Nitrospirales</taxon>
        <taxon>Nitrospiraceae</taxon>
        <taxon>Candidatus Nitrobium</taxon>
    </lineage>
</organism>
<proteinExistence type="inferred from homology"/>
<dbReference type="GO" id="GO:0003824">
    <property type="term" value="F:catalytic activity"/>
    <property type="evidence" value="ECO:0007669"/>
    <property type="project" value="InterPro"/>
</dbReference>
<dbReference type="InterPro" id="IPR002586">
    <property type="entry name" value="CobQ/CobB/MinD/ParA_Nub-bd_dom"/>
</dbReference>
<keyword evidence="2 4" id="KW-0169">Cobalamin biosynthesis</keyword>
<name>A0A953SF30_9BACT</name>
<dbReference type="SUPFAM" id="SSF52540">
    <property type="entry name" value="P-loop containing nucleoside triphosphate hydrolases"/>
    <property type="match status" value="1"/>
</dbReference>
<dbReference type="PANTHER" id="PTHR21343:SF1">
    <property type="entry name" value="COBYRIC ACID SYNTHASE"/>
    <property type="match status" value="1"/>
</dbReference>
<feature type="active site" evidence="4">
    <location>
        <position position="442"/>
    </location>
</feature>
<dbReference type="PANTHER" id="PTHR21343">
    <property type="entry name" value="DETHIOBIOTIN SYNTHETASE"/>
    <property type="match status" value="1"/>
</dbReference>
<comment type="caution">
    <text evidence="7">The sequence shown here is derived from an EMBL/GenBank/DDBJ whole genome shotgun (WGS) entry which is preliminary data.</text>
</comment>
<comment type="pathway">
    <text evidence="1 4">Cofactor biosynthesis; adenosylcobalamin biosynthesis.</text>
</comment>
<comment type="function">
    <text evidence="4">Catalyzes amidations at positions B, D, E, and G on adenosylcobyrinic A,C-diamide. NH(2) groups are provided by glutamine, and one molecule of ATP is hydrogenolyzed for each amidation.</text>
</comment>
<keyword evidence="3 4" id="KW-0315">Glutamine amidotransferase</keyword>
<dbReference type="NCBIfam" id="NF001989">
    <property type="entry name" value="PRK00784.1"/>
    <property type="match status" value="1"/>
</dbReference>
<evidence type="ECO:0000313" key="7">
    <source>
        <dbReference type="EMBL" id="MBZ0158262.1"/>
    </source>
</evidence>
<dbReference type="NCBIfam" id="TIGR00313">
    <property type="entry name" value="cobQ"/>
    <property type="match status" value="1"/>
</dbReference>
<dbReference type="InterPro" id="IPR029062">
    <property type="entry name" value="Class_I_gatase-like"/>
</dbReference>
<dbReference type="PROSITE" id="PS51274">
    <property type="entry name" value="GATASE_COBBQ"/>
    <property type="match status" value="1"/>
</dbReference>
<dbReference type="HAMAP" id="MF_00028">
    <property type="entry name" value="CobQ"/>
    <property type="match status" value="1"/>
</dbReference>
<comment type="similarity">
    <text evidence="4">Belongs to the CobB/CobQ family. CobQ subfamily.</text>
</comment>
<sequence>MAKALMVQGTGSGAGKSLIAAALCRIFRDRGINVAPFKAQNMALNSAITIEGGEIGRAQVLQAEAAGVDPTVDMNPILLKASGEMGSQVVIQGKVHSCMKAQEYYAFKQEAWKAVKASWRRLSRKHDLIVMEGAGSPAEINLMDVDIVNMAAARHAKAPVLLVGDIDKGGVFASLYGTVKLLGRDSKLIKGFIINKFRGDLAILAPGLDMIRLKTGTPVLGVLPYIKDIELPEEDGLALQRLSTEYTAHQAEIRIVVVRLRYISNFTDFDPFFHEPDVEILFSRNPADIENADLVIVPGSKNTVKDLLDLRERGLDGSIRRAYAKGAQVIGMCGGYQMLGGKILDPEGVESPHREMKGIGLLNIETVFGKEKITCRSEAKVAHASWLAEYGVPRESFLKGYEIHMGESSGELGLFRVKRHSGPRRSTLDGSRNGNCWGTYLHGIFDNDPFRRGILNDLRRRKGLSPLDSGVKYHELKEQALDRLAATVRDNLDMKFIEGLIGL</sequence>
<gene>
    <name evidence="4" type="primary">cobQ</name>
    <name evidence="7" type="ORF">K8I29_18865</name>
</gene>
<dbReference type="GO" id="GO:0015420">
    <property type="term" value="F:ABC-type vitamin B12 transporter activity"/>
    <property type="evidence" value="ECO:0007669"/>
    <property type="project" value="UniProtKB-UniRule"/>
</dbReference>
<accession>A0A953SF30</accession>
<reference evidence="7" key="1">
    <citation type="journal article" date="2021" name="bioRxiv">
        <title>Unraveling nitrogen, sulfur and carbon metabolic pathways and microbial community transcriptional responses to substrate deprivation and toxicity stresses in a bioreactor mimicking anoxic brackish coastal sediment conditions.</title>
        <authorList>
            <person name="Martins P.D."/>
            <person name="Echeveste M.J."/>
            <person name="Arshad A."/>
            <person name="Kurth J."/>
            <person name="Ouboter H."/>
            <person name="Jetten M.S.M."/>
            <person name="Welte C.U."/>
        </authorList>
    </citation>
    <scope>NUCLEOTIDE SEQUENCE</scope>
    <source>
        <strain evidence="7">MAG_39</strain>
    </source>
</reference>
<evidence type="ECO:0000256" key="1">
    <source>
        <dbReference type="ARBA" id="ARBA00004953"/>
    </source>
</evidence>
<dbReference type="AlphaFoldDB" id="A0A953SF30"/>
<evidence type="ECO:0000259" key="5">
    <source>
        <dbReference type="Pfam" id="PF01656"/>
    </source>
</evidence>